<organism evidence="2 3">
    <name type="scientific">Streptomyces lycii</name>
    <dbReference type="NCBI Taxonomy" id="2654337"/>
    <lineage>
        <taxon>Bacteria</taxon>
        <taxon>Bacillati</taxon>
        <taxon>Actinomycetota</taxon>
        <taxon>Actinomycetes</taxon>
        <taxon>Kitasatosporales</taxon>
        <taxon>Streptomycetaceae</taxon>
        <taxon>Streptomyces</taxon>
    </lineage>
</organism>
<dbReference type="EMBL" id="WHPN01000016">
    <property type="protein sequence ID" value="KAF4411018.1"/>
    <property type="molecule type" value="Genomic_DNA"/>
</dbReference>
<feature type="transmembrane region" description="Helical" evidence="1">
    <location>
        <begin position="42"/>
        <end position="61"/>
    </location>
</feature>
<feature type="transmembrane region" description="Helical" evidence="1">
    <location>
        <begin position="18"/>
        <end position="36"/>
    </location>
</feature>
<protein>
    <submittedName>
        <fullName evidence="2">ABC transporter</fullName>
    </submittedName>
</protein>
<keyword evidence="1" id="KW-1133">Transmembrane helix</keyword>
<feature type="transmembrane region" description="Helical" evidence="1">
    <location>
        <begin position="193"/>
        <end position="215"/>
    </location>
</feature>
<sequence>MTALLHYQCALLLRSHRWMAPLLLYGAFLVIGVQYGQPLLDSLGYAAAALLPVAAWLTRVCTTNEPDAARDCASAAAGPVRVHLASLLTALFAAVLLGVVVTVLVTAVSDPYSADHRTAVPVLPAAFAGFLAALVCSLIGTAVGALCNRPLLVSPARAIPATTLAALVVLVVSGSPAQAAVSGLVTGSQSGTVALPLLPLAAALVLAAGACAAACRVSARR</sequence>
<evidence type="ECO:0000313" key="3">
    <source>
        <dbReference type="Proteomes" id="UP000621266"/>
    </source>
</evidence>
<proteinExistence type="predicted"/>
<evidence type="ECO:0000256" key="1">
    <source>
        <dbReference type="SAM" id="Phobius"/>
    </source>
</evidence>
<gene>
    <name evidence="2" type="ORF">GCU69_00725</name>
</gene>
<reference evidence="2 3" key="1">
    <citation type="submission" date="2019-10" db="EMBL/GenBank/DDBJ databases">
        <title>Streptomyces tenebrisbrunneis sp.nov., an endogenous actinomycete isolated from of Lycium ruthenicum.</title>
        <authorList>
            <person name="Ma L."/>
        </authorList>
    </citation>
    <scope>NUCLEOTIDE SEQUENCE [LARGE SCALE GENOMIC DNA]</scope>
    <source>
        <strain evidence="2 3">TRM 66187</strain>
    </source>
</reference>
<name>A0ABQ7FQS9_9ACTN</name>
<feature type="transmembrane region" description="Helical" evidence="1">
    <location>
        <begin position="125"/>
        <end position="146"/>
    </location>
</feature>
<feature type="transmembrane region" description="Helical" evidence="1">
    <location>
        <begin position="158"/>
        <end position="181"/>
    </location>
</feature>
<dbReference type="RefSeq" id="WP_098754167.1">
    <property type="nucleotide sequence ID" value="NZ_WHPN01000016.1"/>
</dbReference>
<keyword evidence="3" id="KW-1185">Reference proteome</keyword>
<keyword evidence="1" id="KW-0472">Membrane</keyword>
<comment type="caution">
    <text evidence="2">The sequence shown here is derived from an EMBL/GenBank/DDBJ whole genome shotgun (WGS) entry which is preliminary data.</text>
</comment>
<accession>A0ABQ7FQS9</accession>
<keyword evidence="1" id="KW-0812">Transmembrane</keyword>
<dbReference type="Proteomes" id="UP000621266">
    <property type="component" value="Unassembled WGS sequence"/>
</dbReference>
<evidence type="ECO:0000313" key="2">
    <source>
        <dbReference type="EMBL" id="KAF4411018.1"/>
    </source>
</evidence>
<feature type="transmembrane region" description="Helical" evidence="1">
    <location>
        <begin position="82"/>
        <end position="105"/>
    </location>
</feature>